<organism evidence="2 3">
    <name type="scientific">Candidatus Buchananbacteria bacterium RIFCSPHIGHO2_01_FULL_47_11b</name>
    <dbReference type="NCBI Taxonomy" id="1797537"/>
    <lineage>
        <taxon>Bacteria</taxon>
        <taxon>Candidatus Buchananiibacteriota</taxon>
    </lineage>
</organism>
<evidence type="ECO:0000313" key="2">
    <source>
        <dbReference type="EMBL" id="OGY48075.1"/>
    </source>
</evidence>
<gene>
    <name evidence="2" type="ORF">A2840_01915</name>
</gene>
<evidence type="ECO:0000313" key="3">
    <source>
        <dbReference type="Proteomes" id="UP000178385"/>
    </source>
</evidence>
<dbReference type="AlphaFoldDB" id="A0A1G1Y6U6"/>
<reference evidence="2 3" key="1">
    <citation type="journal article" date="2016" name="Nat. Commun.">
        <title>Thousands of microbial genomes shed light on interconnected biogeochemical processes in an aquifer system.</title>
        <authorList>
            <person name="Anantharaman K."/>
            <person name="Brown C.T."/>
            <person name="Hug L.A."/>
            <person name="Sharon I."/>
            <person name="Castelle C.J."/>
            <person name="Probst A.J."/>
            <person name="Thomas B.C."/>
            <person name="Singh A."/>
            <person name="Wilkins M.J."/>
            <person name="Karaoz U."/>
            <person name="Brodie E.L."/>
            <person name="Williams K.H."/>
            <person name="Hubbard S.S."/>
            <person name="Banfield J.F."/>
        </authorList>
    </citation>
    <scope>NUCLEOTIDE SEQUENCE [LARGE SCALE GENOMIC DNA]</scope>
</reference>
<comment type="caution">
    <text evidence="2">The sequence shown here is derived from an EMBL/GenBank/DDBJ whole genome shotgun (WGS) entry which is preliminary data.</text>
</comment>
<dbReference type="Proteomes" id="UP000178385">
    <property type="component" value="Unassembled WGS sequence"/>
</dbReference>
<feature type="transmembrane region" description="Helical" evidence="1">
    <location>
        <begin position="62"/>
        <end position="81"/>
    </location>
</feature>
<dbReference type="EMBL" id="MHIG01000004">
    <property type="protein sequence ID" value="OGY48075.1"/>
    <property type="molecule type" value="Genomic_DNA"/>
</dbReference>
<evidence type="ECO:0000256" key="1">
    <source>
        <dbReference type="SAM" id="Phobius"/>
    </source>
</evidence>
<evidence type="ECO:0008006" key="4">
    <source>
        <dbReference type="Google" id="ProtNLM"/>
    </source>
</evidence>
<keyword evidence="1" id="KW-0472">Membrane</keyword>
<keyword evidence="1" id="KW-1133">Transmembrane helix</keyword>
<sequence>MKRTISFLSLLALLTVGVFGFLAIGHDGPVCIVQMATGGVCPEYPISESIFYVGVFKSFSTGVFQIFLALLVCLTVVVLFLKTEINSEKKYIQLRDRSVSHQPQLISLLQTLRQYLVYCRQLSAPQA</sequence>
<protein>
    <recommendedName>
        <fullName evidence="4">DUF2752 domain-containing protein</fullName>
    </recommendedName>
</protein>
<accession>A0A1G1Y6U6</accession>
<keyword evidence="1" id="KW-0812">Transmembrane</keyword>
<name>A0A1G1Y6U6_9BACT</name>
<proteinExistence type="predicted"/>